<accession>A0A1M6B021</accession>
<name>A0A1M6B021_9FIRM</name>
<protein>
    <submittedName>
        <fullName evidence="2">Uncharacterized protein</fullName>
    </submittedName>
</protein>
<reference evidence="2 3" key="1">
    <citation type="submission" date="2016-11" db="EMBL/GenBank/DDBJ databases">
        <authorList>
            <person name="Varghese N."/>
            <person name="Submissions S."/>
        </authorList>
    </citation>
    <scope>NUCLEOTIDE SEQUENCE [LARGE SCALE GENOMIC DNA]</scope>
    <source>
        <strain evidence="2 3">DSM 15287</strain>
    </source>
</reference>
<keyword evidence="1" id="KW-0472">Membrane</keyword>
<proteinExistence type="predicted"/>
<evidence type="ECO:0000313" key="3">
    <source>
        <dbReference type="Proteomes" id="UP000322917"/>
    </source>
</evidence>
<evidence type="ECO:0000256" key="1">
    <source>
        <dbReference type="SAM" id="Phobius"/>
    </source>
</evidence>
<dbReference type="AlphaFoldDB" id="A0A1M6B021"/>
<feature type="transmembrane region" description="Helical" evidence="1">
    <location>
        <begin position="23"/>
        <end position="41"/>
    </location>
</feature>
<dbReference type="Proteomes" id="UP000322917">
    <property type="component" value="Unassembled WGS sequence"/>
</dbReference>
<keyword evidence="1" id="KW-1133">Transmembrane helix</keyword>
<evidence type="ECO:0000313" key="2">
    <source>
        <dbReference type="EMBL" id="SHI42099.1"/>
    </source>
</evidence>
<sequence>MLAYIVVGAAIGTFIGQLLPPGGFIGFVVGTVTGFCVQKYISHRSF</sequence>
<gene>
    <name evidence="2" type="ORF">SAMN02745170_00351</name>
</gene>
<keyword evidence="3" id="KW-1185">Reference proteome</keyword>
<dbReference type="RefSeq" id="WP_177173417.1">
    <property type="nucleotide sequence ID" value="NZ_FQZD01000004.1"/>
</dbReference>
<keyword evidence="1" id="KW-0812">Transmembrane</keyword>
<dbReference type="EMBL" id="FQZD01000004">
    <property type="protein sequence ID" value="SHI42099.1"/>
    <property type="molecule type" value="Genomic_DNA"/>
</dbReference>
<organism evidence="2 3">
    <name type="scientific">Propionispora hippei DSM 15287</name>
    <dbReference type="NCBI Taxonomy" id="1123003"/>
    <lineage>
        <taxon>Bacteria</taxon>
        <taxon>Bacillati</taxon>
        <taxon>Bacillota</taxon>
        <taxon>Negativicutes</taxon>
        <taxon>Selenomonadales</taxon>
        <taxon>Sporomusaceae</taxon>
        <taxon>Propionispora</taxon>
    </lineage>
</organism>